<dbReference type="AlphaFoldDB" id="A0A9N9K651"/>
<reference evidence="1" key="1">
    <citation type="submission" date="2021-06" db="EMBL/GenBank/DDBJ databases">
        <authorList>
            <person name="Kallberg Y."/>
            <person name="Tangrot J."/>
            <person name="Rosling A."/>
        </authorList>
    </citation>
    <scope>NUCLEOTIDE SEQUENCE</scope>
    <source>
        <strain evidence="1">MA453B</strain>
    </source>
</reference>
<evidence type="ECO:0000313" key="2">
    <source>
        <dbReference type="Proteomes" id="UP000789405"/>
    </source>
</evidence>
<comment type="caution">
    <text evidence="1">The sequence shown here is derived from an EMBL/GenBank/DDBJ whole genome shotgun (WGS) entry which is preliminary data.</text>
</comment>
<dbReference type="Proteomes" id="UP000789405">
    <property type="component" value="Unassembled WGS sequence"/>
</dbReference>
<dbReference type="EMBL" id="CAJVPY010048236">
    <property type="protein sequence ID" value="CAG8811989.1"/>
    <property type="molecule type" value="Genomic_DNA"/>
</dbReference>
<feature type="non-terminal residue" evidence="1">
    <location>
        <position position="1"/>
    </location>
</feature>
<keyword evidence="2" id="KW-1185">Reference proteome</keyword>
<organism evidence="1 2">
    <name type="scientific">Dentiscutata erythropus</name>
    <dbReference type="NCBI Taxonomy" id="1348616"/>
    <lineage>
        <taxon>Eukaryota</taxon>
        <taxon>Fungi</taxon>
        <taxon>Fungi incertae sedis</taxon>
        <taxon>Mucoromycota</taxon>
        <taxon>Glomeromycotina</taxon>
        <taxon>Glomeromycetes</taxon>
        <taxon>Diversisporales</taxon>
        <taxon>Gigasporaceae</taxon>
        <taxon>Dentiscutata</taxon>
    </lineage>
</organism>
<evidence type="ECO:0000313" key="1">
    <source>
        <dbReference type="EMBL" id="CAG8811989.1"/>
    </source>
</evidence>
<dbReference type="InterPro" id="IPR011009">
    <property type="entry name" value="Kinase-like_dom_sf"/>
</dbReference>
<accession>A0A9N9K651</accession>
<protein>
    <submittedName>
        <fullName evidence="1">15430_t:CDS:1</fullName>
    </submittedName>
</protein>
<dbReference type="OrthoDB" id="1668230at2759"/>
<gene>
    <name evidence="1" type="ORF">DERYTH_LOCUS25548</name>
</gene>
<name>A0A9N9K651_9GLOM</name>
<dbReference type="Gene3D" id="3.30.200.20">
    <property type="entry name" value="Phosphorylase Kinase, domain 1"/>
    <property type="match status" value="1"/>
</dbReference>
<proteinExistence type="predicted"/>
<sequence length="47" mass="5367">FKELEFAGSGGYANVYSAKFNGQLYALKSLRNTLRLEHKEAMSFIHE</sequence>
<feature type="non-terminal residue" evidence="1">
    <location>
        <position position="47"/>
    </location>
</feature>
<dbReference type="SUPFAM" id="SSF56112">
    <property type="entry name" value="Protein kinase-like (PK-like)"/>
    <property type="match status" value="1"/>
</dbReference>